<keyword evidence="3" id="KW-1185">Reference proteome</keyword>
<dbReference type="AlphaFoldDB" id="A0A2G9R6E2"/>
<organism evidence="2 3">
    <name type="scientific">Aquarana catesbeiana</name>
    <name type="common">American bullfrog</name>
    <name type="synonym">Rana catesbeiana</name>
    <dbReference type="NCBI Taxonomy" id="8400"/>
    <lineage>
        <taxon>Eukaryota</taxon>
        <taxon>Metazoa</taxon>
        <taxon>Chordata</taxon>
        <taxon>Craniata</taxon>
        <taxon>Vertebrata</taxon>
        <taxon>Euteleostomi</taxon>
        <taxon>Amphibia</taxon>
        <taxon>Batrachia</taxon>
        <taxon>Anura</taxon>
        <taxon>Neobatrachia</taxon>
        <taxon>Ranoidea</taxon>
        <taxon>Ranidae</taxon>
        <taxon>Aquarana</taxon>
    </lineage>
</organism>
<gene>
    <name evidence="2" type="ORF">AB205_0073700</name>
</gene>
<reference evidence="3" key="1">
    <citation type="journal article" date="2017" name="Nat. Commun.">
        <title>The North American bullfrog draft genome provides insight into hormonal regulation of long noncoding RNA.</title>
        <authorList>
            <person name="Hammond S.A."/>
            <person name="Warren R.L."/>
            <person name="Vandervalk B.P."/>
            <person name="Kucuk E."/>
            <person name="Khan H."/>
            <person name="Gibb E.A."/>
            <person name="Pandoh P."/>
            <person name="Kirk H."/>
            <person name="Zhao Y."/>
            <person name="Jones M."/>
            <person name="Mungall A.J."/>
            <person name="Coope R."/>
            <person name="Pleasance S."/>
            <person name="Moore R.A."/>
            <person name="Holt R.A."/>
            <person name="Round J.M."/>
            <person name="Ohora S."/>
            <person name="Walle B.V."/>
            <person name="Veldhoen N."/>
            <person name="Helbing C.C."/>
            <person name="Birol I."/>
        </authorList>
    </citation>
    <scope>NUCLEOTIDE SEQUENCE [LARGE SCALE GENOMIC DNA]</scope>
</reference>
<keyword evidence="1" id="KW-1133">Transmembrane helix</keyword>
<evidence type="ECO:0000313" key="3">
    <source>
        <dbReference type="Proteomes" id="UP000228934"/>
    </source>
</evidence>
<keyword evidence="1" id="KW-0812">Transmembrane</keyword>
<accession>A0A2G9R6E2</accession>
<sequence length="70" mass="8056">MAPSRRDWLAGMSIKGSSRPDVRRPPAIIPGGGRSPFCKGTRWRSIYTIHLINIFVSCCLSFYFYAQEFW</sequence>
<proteinExistence type="predicted"/>
<evidence type="ECO:0000256" key="1">
    <source>
        <dbReference type="SAM" id="Phobius"/>
    </source>
</evidence>
<feature type="transmembrane region" description="Helical" evidence="1">
    <location>
        <begin position="46"/>
        <end position="66"/>
    </location>
</feature>
<protein>
    <submittedName>
        <fullName evidence="2">Uncharacterized protein</fullName>
    </submittedName>
</protein>
<dbReference type="Proteomes" id="UP000228934">
    <property type="component" value="Unassembled WGS sequence"/>
</dbReference>
<keyword evidence="1" id="KW-0472">Membrane</keyword>
<evidence type="ECO:0000313" key="2">
    <source>
        <dbReference type="EMBL" id="PIO22823.1"/>
    </source>
</evidence>
<dbReference type="EMBL" id="KV981703">
    <property type="protein sequence ID" value="PIO22823.1"/>
    <property type="molecule type" value="Genomic_DNA"/>
</dbReference>
<name>A0A2G9R6E2_AQUCT</name>